<dbReference type="Pfam" id="PF04485">
    <property type="entry name" value="NblA"/>
    <property type="match status" value="1"/>
</dbReference>
<dbReference type="SUPFAM" id="SSF109859">
    <property type="entry name" value="NblA-like"/>
    <property type="match status" value="1"/>
</dbReference>
<name>A0A6M0RWR0_9CYAN</name>
<dbReference type="AlphaFoldDB" id="A0A6M0RWR0"/>
<organism evidence="1 2">
    <name type="scientific">Adonisia turfae CCMR0081</name>
    <dbReference type="NCBI Taxonomy" id="2292702"/>
    <lineage>
        <taxon>Bacteria</taxon>
        <taxon>Bacillati</taxon>
        <taxon>Cyanobacteriota</taxon>
        <taxon>Adonisia</taxon>
        <taxon>Adonisia turfae</taxon>
    </lineage>
</organism>
<sequence>MNVREQLSLEQQFELKAFEQQVERLSHEDAQILLVKLKELMLFQNASFSQILKEAWGIG</sequence>
<proteinExistence type="predicted"/>
<evidence type="ECO:0000313" key="2">
    <source>
        <dbReference type="Proteomes" id="UP000481033"/>
    </source>
</evidence>
<reference evidence="1 2" key="1">
    <citation type="journal article" date="2020" name="Microb. Ecol.">
        <title>Ecogenomics of the Marine Benthic Filamentous Cyanobacterium Adonisia.</title>
        <authorList>
            <person name="Walter J.M."/>
            <person name="Coutinho F.H."/>
            <person name="Leomil L."/>
            <person name="Hargreaves P.I."/>
            <person name="Campeao M.E."/>
            <person name="Vieira V.V."/>
            <person name="Silva B.S."/>
            <person name="Fistarol G.O."/>
            <person name="Salomon P.S."/>
            <person name="Sawabe T."/>
            <person name="Mino S."/>
            <person name="Hosokawa M."/>
            <person name="Miyashita H."/>
            <person name="Maruyama F."/>
            <person name="van Verk M.C."/>
            <person name="Dutilh B.E."/>
            <person name="Thompson C.C."/>
            <person name="Thompson F.L."/>
        </authorList>
    </citation>
    <scope>NUCLEOTIDE SEQUENCE [LARGE SCALE GENOMIC DNA]</scope>
    <source>
        <strain evidence="1 2">CCMR0081</strain>
    </source>
</reference>
<accession>A0A6M0RWR0</accession>
<keyword evidence="2" id="KW-1185">Reference proteome</keyword>
<dbReference type="EMBL" id="QXHD01000004">
    <property type="protein sequence ID" value="NEZ60664.1"/>
    <property type="molecule type" value="Genomic_DNA"/>
</dbReference>
<gene>
    <name evidence="1" type="ORF">DXZ20_34505</name>
</gene>
<protein>
    <submittedName>
        <fullName evidence="1">NblA-related protein</fullName>
    </submittedName>
</protein>
<dbReference type="Gene3D" id="1.10.287.670">
    <property type="entry name" value="Phycobilisome degradation protein NblA"/>
    <property type="match status" value="1"/>
</dbReference>
<comment type="caution">
    <text evidence="1">The sequence shown here is derived from an EMBL/GenBank/DDBJ whole genome shotgun (WGS) entry which is preliminary data.</text>
</comment>
<dbReference type="RefSeq" id="WP_163669221.1">
    <property type="nucleotide sequence ID" value="NZ_QXHD01000004.1"/>
</dbReference>
<evidence type="ECO:0000313" key="1">
    <source>
        <dbReference type="EMBL" id="NEZ60664.1"/>
    </source>
</evidence>
<dbReference type="InterPro" id="IPR007574">
    <property type="entry name" value="NblA"/>
</dbReference>
<dbReference type="Proteomes" id="UP000481033">
    <property type="component" value="Unassembled WGS sequence"/>
</dbReference>
<dbReference type="InterPro" id="IPR036904">
    <property type="entry name" value="NblA_sf"/>
</dbReference>